<gene>
    <name evidence="3" type="ORF">C9I98_17235</name>
</gene>
<dbReference type="InterPro" id="IPR052894">
    <property type="entry name" value="AsmA-related"/>
</dbReference>
<dbReference type="EMBL" id="PYMA01000011">
    <property type="protein sequence ID" value="PSW18443.1"/>
    <property type="molecule type" value="Genomic_DNA"/>
</dbReference>
<comment type="caution">
    <text evidence="3">The sequence shown here is derived from an EMBL/GenBank/DDBJ whole genome shotgun (WGS) entry which is preliminary data.</text>
</comment>
<dbReference type="PANTHER" id="PTHR30441:SF4">
    <property type="entry name" value="PROTEIN ASMA"/>
    <property type="match status" value="1"/>
</dbReference>
<dbReference type="GO" id="GO:0090313">
    <property type="term" value="P:regulation of protein targeting to membrane"/>
    <property type="evidence" value="ECO:0007669"/>
    <property type="project" value="TreeGrafter"/>
</dbReference>
<organism evidence="3 4">
    <name type="scientific">Photobacterium sanctipauli</name>
    <dbReference type="NCBI Taxonomy" id="1342794"/>
    <lineage>
        <taxon>Bacteria</taxon>
        <taxon>Pseudomonadati</taxon>
        <taxon>Pseudomonadota</taxon>
        <taxon>Gammaproteobacteria</taxon>
        <taxon>Vibrionales</taxon>
        <taxon>Vibrionaceae</taxon>
        <taxon>Photobacterium</taxon>
    </lineage>
</organism>
<evidence type="ECO:0000313" key="3">
    <source>
        <dbReference type="EMBL" id="PSW18443.1"/>
    </source>
</evidence>
<protein>
    <submittedName>
        <fullName evidence="3">AsmA family protein</fullName>
    </submittedName>
</protein>
<keyword evidence="4" id="KW-1185">Reference proteome</keyword>
<dbReference type="GO" id="GO:0005886">
    <property type="term" value="C:plasma membrane"/>
    <property type="evidence" value="ECO:0007669"/>
    <property type="project" value="TreeGrafter"/>
</dbReference>
<feature type="compositionally biased region" description="Low complexity" evidence="1">
    <location>
        <begin position="131"/>
        <end position="158"/>
    </location>
</feature>
<dbReference type="Pfam" id="PF05170">
    <property type="entry name" value="AsmA"/>
    <property type="match status" value="1"/>
</dbReference>
<name>A0A2T3NQ91_9GAMM</name>
<dbReference type="PANTHER" id="PTHR30441">
    <property type="entry name" value="DUF748 DOMAIN-CONTAINING PROTEIN"/>
    <property type="match status" value="1"/>
</dbReference>
<dbReference type="AlphaFoldDB" id="A0A2T3NQ91"/>
<proteinExistence type="predicted"/>
<accession>A0A2T3NQ91</accession>
<feature type="region of interest" description="Disordered" evidence="1">
    <location>
        <begin position="130"/>
        <end position="165"/>
    </location>
</feature>
<feature type="region of interest" description="Disordered" evidence="1">
    <location>
        <begin position="394"/>
        <end position="423"/>
    </location>
</feature>
<dbReference type="RefSeq" id="WP_107272254.1">
    <property type="nucleotide sequence ID" value="NZ_PYMA01000011.1"/>
</dbReference>
<reference evidence="3 4" key="1">
    <citation type="submission" date="2018-01" db="EMBL/GenBank/DDBJ databases">
        <title>Whole genome sequencing of Histamine producing bacteria.</title>
        <authorList>
            <person name="Butler K."/>
        </authorList>
    </citation>
    <scope>NUCLEOTIDE SEQUENCE [LARGE SCALE GENOMIC DNA]</scope>
    <source>
        <strain evidence="3 4">DSM 100436</strain>
    </source>
</reference>
<evidence type="ECO:0000313" key="4">
    <source>
        <dbReference type="Proteomes" id="UP000241771"/>
    </source>
</evidence>
<evidence type="ECO:0000259" key="2">
    <source>
        <dbReference type="Pfam" id="PF05170"/>
    </source>
</evidence>
<sequence length="720" mass="75923">MKKIMFALLAVVLVVVIGIAALLALVDPNQFKPLIAEQVKKNTGRELVISGDIGWRFFPSIGFDIGKTEFRNPAGFAEPNLVQFDSAELSVSVMPLFSQHLEIGNVSLKGGHVFIQTLVSGTSNLDGLGKPAAAGEAATSEPAASEEAVTSEETVPAVDQSQPSKPWSISLEGVEIVDASATVQDDKAGTKSEVEKLNFTLSRFAPGEWATAKFDVAGNSGELGFTANGETELLIAEALDSAELKSLALTASAKDKVNDIQSVSLTLDQFSLGEWSNVTFALQGEVPDLAFDTEGTMRLNIDKAIEHVLVEQLSVTSALKGATLPRPEMTIKLAANATYSLPQSLATFSNMETQVDELALTGSGSFKSAEVPVIRFDLASDAIDVDAFLGTGSSTDTANDGAQGEAGGEGAGTTQSPADKNREPDLSALKTVDLAGKVKVGQLKASNAKLQDVAIDIAIADGVLNLKQLDAKLYSGAIQTKATIDANSELPRYSVSKLIRGVQVQPLLIDVAGNDVLAGTGDITVKLSGNGLAEARIRENAAGTIDINFADGAIYGVNVPEMIREARATLKGQKAEYVKEEKKTDFSAMKATFNIGKGVASTNNLDIDSPLLRIAGNGSTNLVSEAIDFTISTSVVATSKGQGGKDVDEVADLTVPIDVKGNWEQPSFALNIAQLLKQNNELEKKAQKEVERGLEKLLGDKAEDENIKKAADKLLKGLFN</sequence>
<dbReference type="InterPro" id="IPR007844">
    <property type="entry name" value="AsmA"/>
</dbReference>
<feature type="domain" description="AsmA" evidence="2">
    <location>
        <begin position="2"/>
        <end position="604"/>
    </location>
</feature>
<dbReference type="Proteomes" id="UP000241771">
    <property type="component" value="Unassembled WGS sequence"/>
</dbReference>
<evidence type="ECO:0000256" key="1">
    <source>
        <dbReference type="SAM" id="MobiDB-lite"/>
    </source>
</evidence>